<dbReference type="PANTHER" id="PTHR12425:SF5">
    <property type="entry name" value="SYNEMBRYN"/>
    <property type="match status" value="1"/>
</dbReference>
<evidence type="ECO:0008006" key="7">
    <source>
        <dbReference type="Google" id="ProtNLM"/>
    </source>
</evidence>
<dbReference type="GeneID" id="19320818"/>
<dbReference type="GO" id="GO:0005085">
    <property type="term" value="F:guanyl-nucleotide exchange factor activity"/>
    <property type="evidence" value="ECO:0007669"/>
    <property type="project" value="UniProtKB-KW"/>
</dbReference>
<evidence type="ECO:0000313" key="6">
    <source>
        <dbReference type="Proteomes" id="UP000053664"/>
    </source>
</evidence>
<reference evidence="5 6" key="1">
    <citation type="journal article" date="2013" name="Plant Cell">
        <title>The transition from a phytopathogenic smut ancestor to an anamorphic biocontrol agent deciphered by comparative whole-genome analysis.</title>
        <authorList>
            <person name="Lefebvre F."/>
            <person name="Joly D.L."/>
            <person name="Labbe C."/>
            <person name="Teichmann B."/>
            <person name="Linning R."/>
            <person name="Belzile F."/>
            <person name="Bakkeren G."/>
            <person name="Belanger R.R."/>
        </authorList>
    </citation>
    <scope>NUCLEOTIDE SEQUENCE [LARGE SCALE GENOMIC DNA]</scope>
    <source>
        <strain evidence="5 6">PF-1</strain>
    </source>
</reference>
<feature type="compositionally biased region" description="Acidic residues" evidence="4">
    <location>
        <begin position="189"/>
        <end position="198"/>
    </location>
</feature>
<dbReference type="GO" id="GO:0005737">
    <property type="term" value="C:cytoplasm"/>
    <property type="evidence" value="ECO:0007669"/>
    <property type="project" value="TreeGrafter"/>
</dbReference>
<name>A0A061H1L5_9BASI</name>
<feature type="compositionally biased region" description="Basic and acidic residues" evidence="4">
    <location>
        <begin position="819"/>
        <end position="837"/>
    </location>
</feature>
<organism evidence="5 6">
    <name type="scientific">Pseudozyma flocculosa PF-1</name>
    <dbReference type="NCBI Taxonomy" id="1277687"/>
    <lineage>
        <taxon>Eukaryota</taxon>
        <taxon>Fungi</taxon>
        <taxon>Dikarya</taxon>
        <taxon>Basidiomycota</taxon>
        <taxon>Ustilaginomycotina</taxon>
        <taxon>Ustilaginomycetes</taxon>
        <taxon>Ustilaginales</taxon>
        <taxon>Ustilaginaceae</taxon>
        <taxon>Pseudozyma</taxon>
    </lineage>
</organism>
<dbReference type="InterPro" id="IPR019318">
    <property type="entry name" value="Gua_nucleotide_exch_fac_Ric8"/>
</dbReference>
<feature type="compositionally biased region" description="Basic and acidic residues" evidence="4">
    <location>
        <begin position="792"/>
        <end position="812"/>
    </location>
</feature>
<dbReference type="KEGG" id="pfp:PFL1_06747"/>
<evidence type="ECO:0000256" key="2">
    <source>
        <dbReference type="ARBA" id="ARBA00022658"/>
    </source>
</evidence>
<dbReference type="eggNOG" id="KOG4464">
    <property type="taxonomic scope" value="Eukaryota"/>
</dbReference>
<feature type="region of interest" description="Disordered" evidence="4">
    <location>
        <begin position="351"/>
        <end position="392"/>
    </location>
</feature>
<dbReference type="GO" id="GO:0001965">
    <property type="term" value="F:G-protein alpha-subunit binding"/>
    <property type="evidence" value="ECO:0007669"/>
    <property type="project" value="TreeGrafter"/>
</dbReference>
<dbReference type="EMBL" id="KE361652">
    <property type="protein sequence ID" value="EPQ25675.1"/>
    <property type="molecule type" value="Genomic_DNA"/>
</dbReference>
<feature type="compositionally biased region" description="Polar residues" evidence="4">
    <location>
        <begin position="469"/>
        <end position="487"/>
    </location>
</feature>
<feature type="region of interest" description="Disordered" evidence="4">
    <location>
        <begin position="792"/>
        <end position="870"/>
    </location>
</feature>
<dbReference type="PANTHER" id="PTHR12425">
    <property type="entry name" value="SYNEMBRYN"/>
    <property type="match status" value="1"/>
</dbReference>
<evidence type="ECO:0000256" key="1">
    <source>
        <dbReference type="ARBA" id="ARBA00009049"/>
    </source>
</evidence>
<feature type="compositionally biased region" description="Low complexity" evidence="4">
    <location>
        <begin position="132"/>
        <end position="149"/>
    </location>
</feature>
<accession>A0A061H1L5</accession>
<evidence type="ECO:0000256" key="4">
    <source>
        <dbReference type="SAM" id="MobiDB-lite"/>
    </source>
</evidence>
<evidence type="ECO:0000256" key="3">
    <source>
        <dbReference type="ARBA" id="ARBA00023186"/>
    </source>
</evidence>
<feature type="compositionally biased region" description="Low complexity" evidence="4">
    <location>
        <begin position="374"/>
        <end position="389"/>
    </location>
</feature>
<proteinExistence type="inferred from homology"/>
<feature type="region of interest" description="Disordered" evidence="4">
    <location>
        <begin position="121"/>
        <end position="210"/>
    </location>
</feature>
<keyword evidence="3" id="KW-0143">Chaperone</keyword>
<evidence type="ECO:0000313" key="5">
    <source>
        <dbReference type="EMBL" id="EPQ25675.1"/>
    </source>
</evidence>
<dbReference type="HOGENOM" id="CLU_015532_1_0_1"/>
<feature type="region of interest" description="Disordered" evidence="4">
    <location>
        <begin position="582"/>
        <end position="607"/>
    </location>
</feature>
<feature type="compositionally biased region" description="Low complexity" evidence="4">
    <location>
        <begin position="493"/>
        <end position="517"/>
    </location>
</feature>
<gene>
    <name evidence="5" type="ORF">PFL1_06747</name>
</gene>
<protein>
    <recommendedName>
        <fullName evidence="7">Synembryn-A</fullName>
    </recommendedName>
</protein>
<feature type="compositionally biased region" description="Low complexity" evidence="4">
    <location>
        <begin position="351"/>
        <end position="363"/>
    </location>
</feature>
<dbReference type="AlphaFoldDB" id="A0A061H1L5"/>
<dbReference type="Proteomes" id="UP000053664">
    <property type="component" value="Unassembled WGS sequence"/>
</dbReference>
<dbReference type="GO" id="GO:0007186">
    <property type="term" value="P:G protein-coupled receptor signaling pathway"/>
    <property type="evidence" value="ECO:0007669"/>
    <property type="project" value="TreeGrafter"/>
</dbReference>
<dbReference type="OrthoDB" id="5585685at2759"/>
<feature type="region of interest" description="Disordered" evidence="4">
    <location>
        <begin position="464"/>
        <end position="544"/>
    </location>
</feature>
<keyword evidence="2" id="KW-0344">Guanine-nucleotide releasing factor</keyword>
<sequence length="870" mass="92932">MSETVKDYLSTPPSARLDSPNSVHAWLTALDSQALTAYGSLSDSLRTKFCRALISDLTNATGARQAPIPSNSRARGKWSPELRLLSLKVLKELSRLPGGSSPLAERQGLESLLLQIDFPPAKRSAARKGRKSGSSGNSSPPPALSSSPSFAGTLSRALRRPKTPSSGSRGSDTSPRLFSTAKPSHADSDESATIDEEPAPSTSPNDGAPDWQITDMALRCLNNALFLHEASRLELSSEGVAGGQTAVALLANPSETPVDVLFLGSRLLFFGTLFESPLNRTAVESFGVVRKEADCVRTLLRTIRESENGEAAPSRQSTLVASATGTQLATALSDLLKAHFNLCLYYPRLASSSSGRSSSGAQSNDNVDRGDDISASNSAGNGTASNGNGKSEALQDRAVAGESYHEALDDMLDPVLEVVASLPLSEPVPLIPPMTHAIAALLNYPLKGYHERWASRSLDQHGLGLSELGNDSDSRNASPTGSPTGSTARKLADSVSALFSSSSSSSANRRGSKSAASTSAPADHGQTASSPPSPRAARQTTAFSREISRASTAALETAPPVLSRLLVIADRVLDRYLSAAAADDGPTQNGSHSVEDPDSKQVRAAANRDGVEIEDTVPPLLLLLRKIAADDGTFRHSMRSILLPSDLDRSRPLDKRLDLLGRLVRLMSSVMLQRTARAAGEMLLAICESDPKSMTEAIGYGPCAGFLMNSGLASALPPSYTNGNGSSPDGSGRTVNPITGQFDPTAEELAADMDSMTEEEKEAEAEKLFCLFDRLNRTGVVKVQDPREKLHEEGRFEEIDGAREDEERRRMEEEDENDERIVEREMRERKKRMEEARRRARKLAGKAPEADEGERGERIGDEAPAPVAKT</sequence>
<feature type="compositionally biased region" description="Polar residues" evidence="4">
    <location>
        <begin position="163"/>
        <end position="177"/>
    </location>
</feature>
<dbReference type="Pfam" id="PF10165">
    <property type="entry name" value="Ric8"/>
    <property type="match status" value="1"/>
</dbReference>
<dbReference type="RefSeq" id="XP_007882484.1">
    <property type="nucleotide sequence ID" value="XM_007884293.1"/>
</dbReference>
<comment type="similarity">
    <text evidence="1">Belongs to the synembryn family.</text>
</comment>